<organism evidence="1">
    <name type="scientific">Anguilla anguilla</name>
    <name type="common">European freshwater eel</name>
    <name type="synonym">Muraena anguilla</name>
    <dbReference type="NCBI Taxonomy" id="7936"/>
    <lineage>
        <taxon>Eukaryota</taxon>
        <taxon>Metazoa</taxon>
        <taxon>Chordata</taxon>
        <taxon>Craniata</taxon>
        <taxon>Vertebrata</taxon>
        <taxon>Euteleostomi</taxon>
        <taxon>Actinopterygii</taxon>
        <taxon>Neopterygii</taxon>
        <taxon>Teleostei</taxon>
        <taxon>Anguilliformes</taxon>
        <taxon>Anguillidae</taxon>
        <taxon>Anguilla</taxon>
    </lineage>
</organism>
<accession>A0A0E9U1N0</accession>
<reference evidence="1" key="1">
    <citation type="submission" date="2014-11" db="EMBL/GenBank/DDBJ databases">
        <authorList>
            <person name="Amaro Gonzalez C."/>
        </authorList>
    </citation>
    <scope>NUCLEOTIDE SEQUENCE</scope>
</reference>
<reference evidence="1" key="2">
    <citation type="journal article" date="2015" name="Fish Shellfish Immunol.">
        <title>Early steps in the European eel (Anguilla anguilla)-Vibrio vulnificus interaction in the gills: Role of the RtxA13 toxin.</title>
        <authorList>
            <person name="Callol A."/>
            <person name="Pajuelo D."/>
            <person name="Ebbesson L."/>
            <person name="Teles M."/>
            <person name="MacKenzie S."/>
            <person name="Amaro C."/>
        </authorList>
    </citation>
    <scope>NUCLEOTIDE SEQUENCE</scope>
</reference>
<dbReference type="AlphaFoldDB" id="A0A0E9U1N0"/>
<evidence type="ECO:0000313" key="1">
    <source>
        <dbReference type="EMBL" id="JAH59721.1"/>
    </source>
</evidence>
<sequence length="42" mass="4931">MQNAYGRGECENLLGLCHWLGPERGQQYLARLLGFFYLFFCD</sequence>
<name>A0A0E9U1N0_ANGAN</name>
<proteinExistence type="predicted"/>
<dbReference type="EMBL" id="GBXM01048856">
    <property type="protein sequence ID" value="JAH59721.1"/>
    <property type="molecule type" value="Transcribed_RNA"/>
</dbReference>
<protein>
    <submittedName>
        <fullName evidence="1">Uncharacterized protein</fullName>
    </submittedName>
</protein>